<evidence type="ECO:0000256" key="9">
    <source>
        <dbReference type="ARBA" id="ARBA00022989"/>
    </source>
</evidence>
<dbReference type="FunFam" id="2.60.40.60:FF:000116">
    <property type="entry name" value="Dachsous cadherin-related 2"/>
    <property type="match status" value="1"/>
</dbReference>
<dbReference type="InterPro" id="IPR020894">
    <property type="entry name" value="Cadherin_CS"/>
</dbReference>
<feature type="signal peptide" evidence="17">
    <location>
        <begin position="1"/>
        <end position="21"/>
    </location>
</feature>
<feature type="domain" description="Cadherin" evidence="20">
    <location>
        <begin position="1407"/>
        <end position="1512"/>
    </location>
</feature>
<dbReference type="GO" id="GO:0005912">
    <property type="term" value="C:adherens junction"/>
    <property type="evidence" value="ECO:0007669"/>
    <property type="project" value="TreeGrafter"/>
</dbReference>
<evidence type="ECO:0000256" key="15">
    <source>
        <dbReference type="SAM" id="MobiDB-lite"/>
    </source>
</evidence>
<dbReference type="PROSITE" id="PS50026">
    <property type="entry name" value="EGF_3"/>
    <property type="match status" value="2"/>
</dbReference>
<feature type="transmembrane region" description="Helical" evidence="16">
    <location>
        <begin position="4265"/>
        <end position="4289"/>
    </location>
</feature>
<dbReference type="SUPFAM" id="SSF49899">
    <property type="entry name" value="Concanavalin A-like lectins/glucanases"/>
    <property type="match status" value="2"/>
</dbReference>
<dbReference type="Pfam" id="PF02210">
    <property type="entry name" value="Laminin_G_2"/>
    <property type="match status" value="2"/>
</dbReference>
<feature type="domain" description="Cadherin" evidence="20">
    <location>
        <begin position="2127"/>
        <end position="2222"/>
    </location>
</feature>
<dbReference type="InterPro" id="IPR000742">
    <property type="entry name" value="EGF"/>
</dbReference>
<dbReference type="CDD" id="cd00110">
    <property type="entry name" value="LamG"/>
    <property type="match status" value="2"/>
</dbReference>
<protein>
    <submittedName>
        <fullName evidence="21">Protocadherin-like protein</fullName>
    </submittedName>
</protein>
<dbReference type="FunFam" id="2.60.40.60:FF:000033">
    <property type="entry name" value="FAT atypical cadherin 1"/>
    <property type="match status" value="1"/>
</dbReference>
<evidence type="ECO:0000256" key="4">
    <source>
        <dbReference type="ARBA" id="ARBA00022692"/>
    </source>
</evidence>
<evidence type="ECO:0000313" key="22">
    <source>
        <dbReference type="Proteomes" id="UP001249851"/>
    </source>
</evidence>
<feature type="chain" id="PRO_5042284119" evidence="17">
    <location>
        <begin position="22"/>
        <end position="4476"/>
    </location>
</feature>
<dbReference type="PROSITE" id="PS01186">
    <property type="entry name" value="EGF_2"/>
    <property type="match status" value="1"/>
</dbReference>
<dbReference type="InterPro" id="IPR013320">
    <property type="entry name" value="ConA-like_dom_sf"/>
</dbReference>
<evidence type="ECO:0000259" key="18">
    <source>
        <dbReference type="PROSITE" id="PS50025"/>
    </source>
</evidence>
<feature type="domain" description="Laminin G" evidence="18">
    <location>
        <begin position="3855"/>
        <end position="4200"/>
    </location>
</feature>
<dbReference type="GO" id="GO:0007043">
    <property type="term" value="P:cell-cell junction assembly"/>
    <property type="evidence" value="ECO:0007669"/>
    <property type="project" value="TreeGrafter"/>
</dbReference>
<evidence type="ECO:0000313" key="21">
    <source>
        <dbReference type="EMBL" id="KAK2564723.1"/>
    </source>
</evidence>
<keyword evidence="22" id="KW-1185">Reference proteome</keyword>
<dbReference type="SMART" id="SM00282">
    <property type="entry name" value="LamG"/>
    <property type="match status" value="2"/>
</dbReference>
<dbReference type="InterPro" id="IPR002126">
    <property type="entry name" value="Cadherin-like_dom"/>
</dbReference>
<dbReference type="PROSITE" id="PS50025">
    <property type="entry name" value="LAM_G_DOMAIN"/>
    <property type="match status" value="2"/>
</dbReference>
<feature type="domain" description="Cadherin" evidence="20">
    <location>
        <begin position="55"/>
        <end position="130"/>
    </location>
</feature>
<feature type="domain" description="Cadherin" evidence="20">
    <location>
        <begin position="882"/>
        <end position="993"/>
    </location>
</feature>
<sequence>MLLYTFKFVFFILFLLPTCVTTQWQTFIKVNAPEGKPEDYVVYSKFPLPATGEEYALFSAQRGDALDKVGLFKVSPSGVITTAQPLIYEKGKPNEYDLTIVKKPKEAKNGGLAATVRVKVQDVNNFPPLFTFALYNGTIRENSPVNTIVMGLENCHAAERDTSEIRDYRIVKGNEKGYLKAEKRVVGKKSFLQLKATGNPIRRDKTGPVMTLTVEAEDMGIPPLTAQTLVRVRIEEVNDYSPVFDKRNYEWTIGEDTPKMMSILRVQATDKDDGVSGEVYYFFQTLSRFFSINAFTGVITLVRELDYSKSNQRSHRLTVVARDDGNPSREASATVIITVAKDLPNFPLARSSSSPLDNTAPSFPKAAYHFTLHSSFPVKGSLGAVFAVDVDPPGPDSDLRYSLISASDKFNIDEISAVLTVSKKLDVQTYTLTVKVQDQGNPPKQAQAQIKIDVEDFDYSHTYPIFTDPIQEIKVAENTAVGTSVFQAVVKSDASTSKGVVYSAISGSGLPYFEVDEATGVMKIASPLDRETHAVYDMLIEVRNKEKLPRHSYLYLTIDITNVDDAYPDFTRAAYEAAVPEGSRKGTFVTVIHAIDKDDPVVTYRISSSSVPFEIESNTGVIRTKRIFDRVLGDDEFLIYVEASDGNGKSSKTLVKVNVTSGFNSAPKFQKTSFDLSMKEGQGLVPNLLCIAATGSNGAVKYSMKSGGDERFQVDQNSGSFSVTDSFDYVSERGFVVQVEAKSESSSQVAAASVRVAIENDDGPPTFLKNSFAITTQENVAVGAKLLVDGNGGFRFSTDENPVSDFECTLEDITTVAIISHFKVQRTNSECQLEVIKNFVQILDREFNFDVRVTNVKQRNLFGSARVAVKISETNDFPPKFEQSSYWVSVPTSTPTGTSLVQVSALDPDTRERSNLVFDLLSEGAPDDLSRFQLDSEGVFRTTSSNLPANTLYSFKVKARETGTDQPKESEVSLKVSVLSVPFVPLAFEAPSYFKTLAEDVAVSTAVFKVKASRSEGDKPIQYSIVGGNADNVFTIDSNSGQVALAKKLDYETTKQHKLVIRATLPSSNSVPDLTAEVRGEVNVEDVNDNKPKFLLYKSLTQLAIDSYTPSGTTVIQVKAMDDDTKKAITYTIVEAASSPSSNIPFSIDRNTGKLRTNKEIKFSDMSQYLLVIRASDSGGKEHATSIEITVLDTSKPPSFKQDEYTRTIREDSSVGTSVIDIKADYDDSTALLKYYFLQGNQDKTFCIDYLGVISVAQPLDRETVSSYELTVMVSHKNKNDTTVVKVTLSDVNDYPVFEKSLYIIDVPEDKAVNSDLKQLRATDRDIGDNGRLTYSILQTVLDESKGMFSIDSTSGMVTLKKRLDREKVAEHVVYVKARDSGIPQLADITKLVIRVTDINDNIPRFSTTSYQASIPVNAQTGALVIQTSATDLDRGVNSLIFFNITQGNEKEVFSINNANGLITLGGKTSIASAGRDNFTLTIEASDEKDKSKKDTSTVLVNVFPPDGPPVYPEPSLLFSFKEGIPAGNKIVSLAAATMEHVMYEILSGNEDGVLEIDPFSGDLVTAQELDFEKSPQYNLHVRATDIKRCSADVNVTIIVLDVDDNSPFFIDSIGGKVDRKVEAGFQKGDEVTQIEAYDLDEDSSMKYKLSSEAEGFFSIDNEGVLRAKRAFRDSIPGKRATEPLSTLVFNVEASDSAETPNKITTPVRLAFANYRSGHHPIAVTVPENTPLRKIITEIPRYIPGGKFSILSPETSPFSVDEKGMVTLSQELDFETQAKYLLTVRESGSDNAGPIFNDVDLEISVGDVNDNDPRFEMQMKHARLNRNSRAGTGAYKLQAFDADSGANGLAGYQLMSNDVPFGINPMADQVEVGGDLTKDQYELELLPYDYGIPRRQNSPVKVRLDVGQLPPRFLGFHDDGYRFEVAEDAKSGAVIGKVSALSVSGSRVGYAIVQGNDNNRFKITESGEIKLNYILDYEAQVREYDLVVEAVELIPMGLRSLIKAKILVMNANNHYPLFEKGSYTVTVQESVALGTSILSVTATDCDCARECKCTPGQLVYSVQNTDYFSVDPDNGVIANARLLDYERQVTHVFQIEVSDTLRNVTKVDVAFVNVTVINTNDNAPHFEWTEYRFTVDEEAAVGQGIGMVVAQDPDHQSLSYSITAGSGPFMINSLSGIISLRESLPSQPWEYTLIVRAADSESYSDTKVVITIKDKNNNRPVFEKCQGASVTENLPVGTLVTQVLATDKDRGKNGEVEYTIVHGDELFEIDNTTGVIRARVSFDREDKPQYLVVIKAEDGGHGSSANLRLLRYCKMIVTIADVNDNYPFFRSRHYEGSVWQNAAIGTSIVRVHAFDSDSQVNGKVEYRFTEANDKLAISNNGIITTKASLGSVLGTFTYFVLASNTEPMTVGETETDQRLRRTELRIYITALRPPEFTQQVFKGSIDENSKPDTFIVQINATSLNNQPLRYVPLWTWIEAAEFFAVDPKTGRITSGGKSFDHEKGDVFKMQFRARESDELFSTCLVEIEVKDLNDNSPTFSLESYTGRVPENSPVGTPVIRVKAIDDDTGPGGEVTYVIDAIDGINDHRYFTIDANSGVISSAQTFDRENPGQQSFLLIVKATDKGNPPLSSRISVRIVVVDDNDMEPKFQSRDISLTVNEDVPVGEVIHLFTAEDGDVGYNTIVNFFISNGNTGQAFDVINKVSPNRGELVVENSLDYEATREYTLTVVATDGRSSSQAITVSIKVLDVNDNTPVFEKLRYQESVQEGTTSDKFVLKVAAFDIDTTQDEITYSLGKEGQRYFTIGSRTGEIKTGGRPLDRETTPVLNFTVFASDGKNIGLAGVKITVTDVNDRAPYFPNPPYIGTVEENAPPGTSVIVVQAVDEDEPSKNNGNTLIKYSLDDDSDGKFVVDETTALISATVTFDREEDDKVYNITIRATDQGTPQLSGTTTVSVKIRDTNDHRPQFNPKEYTASVPENAFPGFYVTSVNAMDNDIGFNSALEFTIVSGNVPYAFYINPLDGQVLVSGELDFESKPSYTLKINVSDQGIPQQTSAELSTLYITILDTNDHPPVFEQDDDSISVFENATIGSTLLTLLTTDKDTGIVTPFSFQVILGDPADLFDVKPDPNNVHLGILYTTAAMDREAVDSYTLEIMVKDEDGLYDTCTVTISVLDVNDNGPHFVPSFFVGSILENIADPQFVVTLNAYDPDEPSNGPPFSYRILNGTVNDNFIVRPGTADVYSNGIFRYEEKQEWKIWVQGTDSGKPAMSNITVVYIRIKDSINNNDPFNASMTIILNAYMGQFAGGDIGKVYYQDNDYRVDENEYKIFSQNPGSYFTIDAKTGNLSAQKDIPEGKYGLFVQVTEKTGNAMKRKVFSAVNVVVRSISAEAVRMSTTIQFVSIHRAAILVGDYYAFLRTSLPKFFTVNLGGVTSPSDVFIFSIQMDLVNTQAVNVQLAVKNKLYPSGFMTTTEVLSKLVENRDSVEKIGLTISAFGIDNCAQETNKTGICKNLVKGSHAFSVISGDYGQFPAPPASWTFVSINLQLLVTYESAIKSVVKTCADEPCLNGGLCFDVQPEGFLCKCKHNTSGLVTGPLCQETTRTFKGGLGTSYIWLQTLVAYERSVVQLEFITRAADGLLLYQGPLIEVSAGESRDFMAIVLYGGFIRLVISLGAKPLILTMSRGVRLDDGEWHLVEVRQELKMITLIIDRCKNAQLVQVGDSLVEDESQCKITGKIRGDNFYLNSLWALQIGGVENPGISYPNLNYAGFDGCIRKITNNEHVYDLKTPLKVVNAPEGCQEAFKCPNCNNHGYCEPSMAKASVCVCDVGYSGTDCLKTSVGNHYLANSYSQYSVRAWSSSSSSSRRRREVAPSPKSITSEYFTNIALRMKAKPGTNDSLIFLSTNSLGTEFIRVDLHDRTIRCIFRLAGRTKILRLLGVNVTDDKYHTIIIERLGNYAKLQVDYAGKVEGSTGGNNHLMNHGGGALFTGGLRRMTALKVMQAIVKSHGKAIVQTASGSLISTYSAFSSSSLSGVSLITINKKGDVHVKKLKNATLIKMYQKQTIRSIHNASAQRIVIGSAGVSVTQVRVGNRSLQSVQQIIQRRHQLNQGAGGSGVGSAAAANGGKTAAAGGNAAVVGGKIKGVGNYGSVLALRQTGGGQVAVLEGVDESYDGCLPQNRLNNFDLDDKATTHVKVERQNVIFGCSCETGECANEGMCMATNLTAPLVNITTPWMACKCVGQWSGPLCQDYDDDDQFFAPPVKRPEGASWIWDAILAFLLLLLIFLLFLGIYLLCTRCKANAVDGTAPVKTPAGHGTIRYYADVGAGQEDSNDYDLRHLMKFMYTERTHGILDLNHGHEHASIRHYSDGGVQGTDNNQYDLKYLMSHKRHVITNIVHETPLGSNNQAFHSSTRAVSSSLHSVITNHVMRADSQPSLTNDEVRSFGDEGLDSDVDDLSELESGEDSDNADNWNSHFVALGQV</sequence>
<evidence type="ECO:0000256" key="13">
    <source>
        <dbReference type="PROSITE-ProRule" id="PRU00043"/>
    </source>
</evidence>
<feature type="domain" description="Cadherin" evidence="20">
    <location>
        <begin position="1542"/>
        <end position="1610"/>
    </location>
</feature>
<feature type="domain" description="Cadherin" evidence="20">
    <location>
        <begin position="2222"/>
        <end position="2329"/>
    </location>
</feature>
<feature type="domain" description="Cadherin" evidence="20">
    <location>
        <begin position="2757"/>
        <end position="2857"/>
    </location>
</feature>
<dbReference type="GO" id="GO:0016342">
    <property type="term" value="C:catenin complex"/>
    <property type="evidence" value="ECO:0007669"/>
    <property type="project" value="TreeGrafter"/>
</dbReference>
<keyword evidence="2" id="KW-1003">Cell membrane</keyword>
<dbReference type="GO" id="GO:0008013">
    <property type="term" value="F:beta-catenin binding"/>
    <property type="evidence" value="ECO:0007669"/>
    <property type="project" value="TreeGrafter"/>
</dbReference>
<keyword evidence="11 14" id="KW-1015">Disulfide bond</keyword>
<dbReference type="GO" id="GO:0016477">
    <property type="term" value="P:cell migration"/>
    <property type="evidence" value="ECO:0007669"/>
    <property type="project" value="TreeGrafter"/>
</dbReference>
<proteinExistence type="predicted"/>
<feature type="domain" description="Cadherin" evidence="20">
    <location>
        <begin position="364"/>
        <end position="466"/>
    </location>
</feature>
<feature type="domain" description="Cadherin" evidence="20">
    <location>
        <begin position="1816"/>
        <end position="1913"/>
    </location>
</feature>
<dbReference type="GO" id="GO:0007156">
    <property type="term" value="P:homophilic cell adhesion via plasma membrane adhesion molecules"/>
    <property type="evidence" value="ECO:0007669"/>
    <property type="project" value="InterPro"/>
</dbReference>
<dbReference type="GO" id="GO:0044331">
    <property type="term" value="P:cell-cell adhesion mediated by cadherin"/>
    <property type="evidence" value="ECO:0007669"/>
    <property type="project" value="TreeGrafter"/>
</dbReference>
<evidence type="ECO:0000256" key="2">
    <source>
        <dbReference type="ARBA" id="ARBA00022475"/>
    </source>
</evidence>
<dbReference type="PROSITE" id="PS50268">
    <property type="entry name" value="CADHERIN_2"/>
    <property type="match status" value="31"/>
</dbReference>
<keyword evidence="6" id="KW-0677">Repeat</keyword>
<gene>
    <name evidence="21" type="ORF">P5673_011403</name>
</gene>
<dbReference type="SUPFAM" id="SSF49313">
    <property type="entry name" value="Cadherin-like"/>
    <property type="match status" value="31"/>
</dbReference>
<dbReference type="PANTHER" id="PTHR24027:SF422">
    <property type="entry name" value="CADHERIN DOMAIN-CONTAINING PROTEIN"/>
    <property type="match status" value="1"/>
</dbReference>
<organism evidence="21 22">
    <name type="scientific">Acropora cervicornis</name>
    <name type="common">Staghorn coral</name>
    <dbReference type="NCBI Taxonomy" id="6130"/>
    <lineage>
        <taxon>Eukaryota</taxon>
        <taxon>Metazoa</taxon>
        <taxon>Cnidaria</taxon>
        <taxon>Anthozoa</taxon>
        <taxon>Hexacorallia</taxon>
        <taxon>Scleractinia</taxon>
        <taxon>Astrocoeniina</taxon>
        <taxon>Acroporidae</taxon>
        <taxon>Acropora</taxon>
    </lineage>
</organism>
<evidence type="ECO:0000256" key="7">
    <source>
        <dbReference type="ARBA" id="ARBA00022837"/>
    </source>
</evidence>
<feature type="domain" description="Cadherin" evidence="20">
    <location>
        <begin position="3182"/>
        <end position="3288"/>
    </location>
</feature>
<feature type="domain" description="Cadherin" evidence="20">
    <location>
        <begin position="2967"/>
        <end position="3073"/>
    </location>
</feature>
<feature type="domain" description="Cadherin" evidence="20">
    <location>
        <begin position="670"/>
        <end position="767"/>
    </location>
</feature>
<feature type="domain" description="Cadherin" evidence="20">
    <location>
        <begin position="768"/>
        <end position="881"/>
    </location>
</feature>
<dbReference type="GO" id="GO:0005509">
    <property type="term" value="F:calcium ion binding"/>
    <property type="evidence" value="ECO:0007669"/>
    <property type="project" value="UniProtKB-UniRule"/>
</dbReference>
<evidence type="ECO:0000256" key="5">
    <source>
        <dbReference type="ARBA" id="ARBA00022729"/>
    </source>
</evidence>
<reference evidence="21" key="2">
    <citation type="journal article" date="2023" name="Science">
        <title>Genomic signatures of disease resistance in endangered staghorn corals.</title>
        <authorList>
            <person name="Vollmer S.V."/>
            <person name="Selwyn J.D."/>
            <person name="Despard B.A."/>
            <person name="Roesel C.L."/>
        </authorList>
    </citation>
    <scope>NUCLEOTIDE SEQUENCE</scope>
    <source>
        <strain evidence="21">K2</strain>
    </source>
</reference>
<keyword evidence="4 16" id="KW-0812">Transmembrane</keyword>
<feature type="domain" description="Cadherin" evidence="20">
    <location>
        <begin position="1917"/>
        <end position="2018"/>
    </location>
</feature>
<dbReference type="FunFam" id="2.60.40.60:FF:000032">
    <property type="entry name" value="FAT atypical cadherin 1"/>
    <property type="match status" value="2"/>
</dbReference>
<feature type="region of interest" description="Disordered" evidence="15">
    <location>
        <begin position="4427"/>
        <end position="4466"/>
    </location>
</feature>
<dbReference type="Pfam" id="PF00028">
    <property type="entry name" value="Cadherin"/>
    <property type="match status" value="21"/>
</dbReference>
<feature type="domain" description="Cadherin" evidence="20">
    <location>
        <begin position="1097"/>
        <end position="1200"/>
    </location>
</feature>
<dbReference type="PROSITE" id="PS00022">
    <property type="entry name" value="EGF_1"/>
    <property type="match status" value="1"/>
</dbReference>
<evidence type="ECO:0000256" key="12">
    <source>
        <dbReference type="ARBA" id="ARBA00023180"/>
    </source>
</evidence>
<evidence type="ECO:0000256" key="16">
    <source>
        <dbReference type="SAM" id="Phobius"/>
    </source>
</evidence>
<dbReference type="PROSITE" id="PS00232">
    <property type="entry name" value="CADHERIN_1"/>
    <property type="match status" value="9"/>
</dbReference>
<feature type="domain" description="Cadherin" evidence="20">
    <location>
        <begin position="2330"/>
        <end position="2436"/>
    </location>
</feature>
<feature type="domain" description="Cadherin" evidence="20">
    <location>
        <begin position="1201"/>
        <end position="1298"/>
    </location>
</feature>
<comment type="subcellular location">
    <subcellularLocation>
        <location evidence="1">Cell membrane</location>
        <topology evidence="1">Single-pass type I membrane protein</topology>
    </subcellularLocation>
</comment>
<feature type="disulfide bond" evidence="14">
    <location>
        <begin position="3822"/>
        <end position="3831"/>
    </location>
</feature>
<feature type="domain" description="Cadherin" evidence="20">
    <location>
        <begin position="1747"/>
        <end position="1815"/>
    </location>
</feature>
<feature type="domain" description="Cadherin" evidence="20">
    <location>
        <begin position="245"/>
        <end position="363"/>
    </location>
</feature>
<evidence type="ECO:0000256" key="3">
    <source>
        <dbReference type="ARBA" id="ARBA00022536"/>
    </source>
</evidence>
<dbReference type="GO" id="GO:0034332">
    <property type="term" value="P:adherens junction organization"/>
    <property type="evidence" value="ECO:0007669"/>
    <property type="project" value="TreeGrafter"/>
</dbReference>
<dbReference type="EMBL" id="JARQWQ010000021">
    <property type="protein sequence ID" value="KAK2564723.1"/>
    <property type="molecule type" value="Genomic_DNA"/>
</dbReference>
<evidence type="ECO:0000259" key="19">
    <source>
        <dbReference type="PROSITE" id="PS50026"/>
    </source>
</evidence>
<feature type="domain" description="Cadherin" evidence="20">
    <location>
        <begin position="1299"/>
        <end position="1406"/>
    </location>
</feature>
<evidence type="ECO:0000256" key="14">
    <source>
        <dbReference type="PROSITE-ProRule" id="PRU00076"/>
    </source>
</evidence>
<name>A0AAD9V822_ACRCE</name>
<evidence type="ECO:0000256" key="1">
    <source>
        <dbReference type="ARBA" id="ARBA00004251"/>
    </source>
</evidence>
<evidence type="ECO:0000256" key="8">
    <source>
        <dbReference type="ARBA" id="ARBA00022889"/>
    </source>
</evidence>
<dbReference type="PANTHER" id="PTHR24027">
    <property type="entry name" value="CADHERIN-23"/>
    <property type="match status" value="1"/>
</dbReference>
<dbReference type="InterPro" id="IPR001791">
    <property type="entry name" value="Laminin_G"/>
</dbReference>
<dbReference type="CDD" id="cd11304">
    <property type="entry name" value="Cadherin_repeat"/>
    <property type="match status" value="28"/>
</dbReference>
<dbReference type="Proteomes" id="UP001249851">
    <property type="component" value="Unassembled WGS sequence"/>
</dbReference>
<reference evidence="21" key="1">
    <citation type="journal article" date="2023" name="G3 (Bethesda)">
        <title>Whole genome assembly and annotation of the endangered Caribbean coral Acropora cervicornis.</title>
        <authorList>
            <person name="Selwyn J.D."/>
            <person name="Vollmer S.V."/>
        </authorList>
    </citation>
    <scope>NUCLEOTIDE SEQUENCE</scope>
    <source>
        <strain evidence="21">K2</strain>
    </source>
</reference>
<dbReference type="GO" id="GO:0045296">
    <property type="term" value="F:cadherin binding"/>
    <property type="evidence" value="ECO:0007669"/>
    <property type="project" value="TreeGrafter"/>
</dbReference>
<dbReference type="SMART" id="SM00112">
    <property type="entry name" value="CA"/>
    <property type="match status" value="30"/>
</dbReference>
<feature type="domain" description="Cadherin" evidence="20">
    <location>
        <begin position="989"/>
        <end position="1094"/>
    </location>
</feature>
<feature type="domain" description="EGF-like" evidence="19">
    <location>
        <begin position="3554"/>
        <end position="3595"/>
    </location>
</feature>
<dbReference type="GO" id="GO:0007163">
    <property type="term" value="P:establishment or maintenance of cell polarity"/>
    <property type="evidence" value="ECO:0007669"/>
    <property type="project" value="UniProtKB-ARBA"/>
</dbReference>
<evidence type="ECO:0000256" key="10">
    <source>
        <dbReference type="ARBA" id="ARBA00023136"/>
    </source>
</evidence>
<dbReference type="InterPro" id="IPR039808">
    <property type="entry name" value="Cadherin"/>
</dbReference>
<feature type="domain" description="Cadherin" evidence="20">
    <location>
        <begin position="467"/>
        <end position="570"/>
    </location>
</feature>
<feature type="domain" description="Cadherin" evidence="20">
    <location>
        <begin position="2858"/>
        <end position="2966"/>
    </location>
</feature>
<dbReference type="FunFam" id="2.60.40.60:FF:000015">
    <property type="entry name" value="FAT atypical cadherin 1"/>
    <property type="match status" value="1"/>
</dbReference>
<feature type="domain" description="Cadherin" evidence="20">
    <location>
        <begin position="3074"/>
        <end position="3181"/>
    </location>
</feature>
<dbReference type="PRINTS" id="PR00205">
    <property type="entry name" value="CADHERIN"/>
</dbReference>
<keyword evidence="10 16" id="KW-0472">Membrane</keyword>
<dbReference type="FunFam" id="2.60.40.60:FF:000104">
    <property type="entry name" value="cadherin-23 isoform X1"/>
    <property type="match status" value="3"/>
</dbReference>
<feature type="domain" description="Cadherin" evidence="20">
    <location>
        <begin position="2540"/>
        <end position="2649"/>
    </location>
</feature>
<feature type="domain" description="Cadherin" evidence="20">
    <location>
        <begin position="1629"/>
        <end position="1723"/>
    </location>
</feature>
<feature type="compositionally biased region" description="Acidic residues" evidence="15">
    <location>
        <begin position="4442"/>
        <end position="4462"/>
    </location>
</feature>
<comment type="caution">
    <text evidence="14">Lacks conserved residue(s) required for the propagation of feature annotation.</text>
</comment>
<keyword evidence="7 13" id="KW-0106">Calcium</keyword>
<keyword evidence="12" id="KW-0325">Glycoprotein</keyword>
<feature type="domain" description="Cadherin" evidence="20">
    <location>
        <begin position="2437"/>
        <end position="2539"/>
    </location>
</feature>
<feature type="domain" description="Laminin G" evidence="18">
    <location>
        <begin position="3598"/>
        <end position="3795"/>
    </location>
</feature>
<dbReference type="Gene3D" id="2.10.25.10">
    <property type="entry name" value="Laminin"/>
    <property type="match status" value="1"/>
</dbReference>
<feature type="domain" description="Cadherin" evidence="20">
    <location>
        <begin position="2650"/>
        <end position="2756"/>
    </location>
</feature>
<dbReference type="InterPro" id="IPR015919">
    <property type="entry name" value="Cadherin-like_sf"/>
</dbReference>
<keyword evidence="5 17" id="KW-0732">Signal</keyword>
<dbReference type="GO" id="GO:0016339">
    <property type="term" value="P:calcium-dependent cell-cell adhesion via plasma membrane cell adhesion molecules"/>
    <property type="evidence" value="ECO:0007669"/>
    <property type="project" value="TreeGrafter"/>
</dbReference>
<feature type="domain" description="Cadherin" evidence="20">
    <location>
        <begin position="571"/>
        <end position="669"/>
    </location>
</feature>
<feature type="domain" description="EGF-like" evidence="19">
    <location>
        <begin position="3797"/>
        <end position="3832"/>
    </location>
</feature>
<accession>A0AAD9V822</accession>
<keyword evidence="3 14" id="KW-0245">EGF-like domain</keyword>
<dbReference type="SMART" id="SM00181">
    <property type="entry name" value="EGF"/>
    <property type="match status" value="3"/>
</dbReference>
<dbReference type="GO" id="GO:0000902">
    <property type="term" value="P:cell morphogenesis"/>
    <property type="evidence" value="ECO:0007669"/>
    <property type="project" value="TreeGrafter"/>
</dbReference>
<feature type="domain" description="Cadherin" evidence="20">
    <location>
        <begin position="2019"/>
        <end position="2126"/>
    </location>
</feature>
<dbReference type="FunFam" id="2.60.40.60:FF:000020">
    <property type="entry name" value="Dachsous cadherin-related 1b"/>
    <property type="match status" value="3"/>
</dbReference>
<evidence type="ECO:0000256" key="11">
    <source>
        <dbReference type="ARBA" id="ARBA00023157"/>
    </source>
</evidence>
<feature type="domain" description="Cadherin" evidence="20">
    <location>
        <begin position="131"/>
        <end position="244"/>
    </location>
</feature>
<dbReference type="Gene3D" id="2.60.120.200">
    <property type="match status" value="2"/>
</dbReference>
<keyword evidence="9 16" id="KW-1133">Transmembrane helix</keyword>
<evidence type="ECO:0000256" key="17">
    <source>
        <dbReference type="SAM" id="SignalP"/>
    </source>
</evidence>
<dbReference type="Gene3D" id="2.60.40.60">
    <property type="entry name" value="Cadherins"/>
    <property type="match status" value="31"/>
</dbReference>
<keyword evidence="8" id="KW-0130">Cell adhesion</keyword>
<evidence type="ECO:0000256" key="6">
    <source>
        <dbReference type="ARBA" id="ARBA00022737"/>
    </source>
</evidence>
<dbReference type="FunFam" id="2.60.40.60:FF:000005">
    <property type="entry name" value="Protocadherin 9"/>
    <property type="match status" value="1"/>
</dbReference>
<comment type="caution">
    <text evidence="21">The sequence shown here is derived from an EMBL/GenBank/DDBJ whole genome shotgun (WGS) entry which is preliminary data.</text>
</comment>
<evidence type="ECO:0000259" key="20">
    <source>
        <dbReference type="PROSITE" id="PS50268"/>
    </source>
</evidence>